<organism evidence="1 2">
    <name type="scientific">Cichorium intybus</name>
    <name type="common">Chicory</name>
    <dbReference type="NCBI Taxonomy" id="13427"/>
    <lineage>
        <taxon>Eukaryota</taxon>
        <taxon>Viridiplantae</taxon>
        <taxon>Streptophyta</taxon>
        <taxon>Embryophyta</taxon>
        <taxon>Tracheophyta</taxon>
        <taxon>Spermatophyta</taxon>
        <taxon>Magnoliopsida</taxon>
        <taxon>eudicotyledons</taxon>
        <taxon>Gunneridae</taxon>
        <taxon>Pentapetalae</taxon>
        <taxon>asterids</taxon>
        <taxon>campanulids</taxon>
        <taxon>Asterales</taxon>
        <taxon>Asteraceae</taxon>
        <taxon>Cichorioideae</taxon>
        <taxon>Cichorieae</taxon>
        <taxon>Cichoriinae</taxon>
        <taxon>Cichorium</taxon>
    </lineage>
</organism>
<proteinExistence type="predicted"/>
<gene>
    <name evidence="1" type="ORF">L2E82_33456</name>
</gene>
<dbReference type="Proteomes" id="UP001055811">
    <property type="component" value="Linkage Group LG06"/>
</dbReference>
<sequence length="158" mass="18430">MKFGKEFTSQTTVPEWEEAYMNYNDLKTILKRIFIFRRRKQNQSHPLHSSSPKRNFLKRGSFYRAFSGLTNNRRGNYDNVDDAIVASETPLEEQPAKCQSHQTLSLRSLDEGGENELAFLRRLDGEFDKVNIFYRDKVEEVGMEAEELNKQMDALVAL</sequence>
<name>A0ACB9BK75_CICIN</name>
<evidence type="ECO:0000313" key="1">
    <source>
        <dbReference type="EMBL" id="KAI3722418.1"/>
    </source>
</evidence>
<protein>
    <submittedName>
        <fullName evidence="1">Uncharacterized protein</fullName>
    </submittedName>
</protein>
<dbReference type="EMBL" id="CM042014">
    <property type="protein sequence ID" value="KAI3722418.1"/>
    <property type="molecule type" value="Genomic_DNA"/>
</dbReference>
<keyword evidence="2" id="KW-1185">Reference proteome</keyword>
<reference evidence="2" key="1">
    <citation type="journal article" date="2022" name="Mol. Ecol. Resour.">
        <title>The genomes of chicory, endive, great burdock and yacon provide insights into Asteraceae palaeo-polyploidization history and plant inulin production.</title>
        <authorList>
            <person name="Fan W."/>
            <person name="Wang S."/>
            <person name="Wang H."/>
            <person name="Wang A."/>
            <person name="Jiang F."/>
            <person name="Liu H."/>
            <person name="Zhao H."/>
            <person name="Xu D."/>
            <person name="Zhang Y."/>
        </authorList>
    </citation>
    <scope>NUCLEOTIDE SEQUENCE [LARGE SCALE GENOMIC DNA]</scope>
    <source>
        <strain evidence="2">cv. Punajuju</strain>
    </source>
</reference>
<accession>A0ACB9BK75</accession>
<comment type="caution">
    <text evidence="1">The sequence shown here is derived from an EMBL/GenBank/DDBJ whole genome shotgun (WGS) entry which is preliminary data.</text>
</comment>
<reference evidence="1 2" key="2">
    <citation type="journal article" date="2022" name="Mol. Ecol. Resour.">
        <title>The genomes of chicory, endive, great burdock and yacon provide insights into Asteraceae paleo-polyploidization history and plant inulin production.</title>
        <authorList>
            <person name="Fan W."/>
            <person name="Wang S."/>
            <person name="Wang H."/>
            <person name="Wang A."/>
            <person name="Jiang F."/>
            <person name="Liu H."/>
            <person name="Zhao H."/>
            <person name="Xu D."/>
            <person name="Zhang Y."/>
        </authorList>
    </citation>
    <scope>NUCLEOTIDE SEQUENCE [LARGE SCALE GENOMIC DNA]</scope>
    <source>
        <strain evidence="2">cv. Punajuju</strain>
        <tissue evidence="1">Leaves</tissue>
    </source>
</reference>
<evidence type="ECO:0000313" key="2">
    <source>
        <dbReference type="Proteomes" id="UP001055811"/>
    </source>
</evidence>